<protein>
    <submittedName>
        <fullName evidence="1">Uncharacterized protein</fullName>
    </submittedName>
</protein>
<evidence type="ECO:0000313" key="2">
    <source>
        <dbReference type="Proteomes" id="UP000229362"/>
    </source>
</evidence>
<accession>A0A2M6W004</accession>
<sequence length="87" mass="10073">MSLAQVSLYLERFSHIEPPEKTIKEAVVLAFDTFFKTNIPYEAIRIQRKKITVSLHPVLKSEVAIHKKKLLVFIQNTLQKNSVTDLH</sequence>
<dbReference type="AlphaFoldDB" id="A0A2M6W004"/>
<dbReference type="Proteomes" id="UP000229362">
    <property type="component" value="Unassembled WGS sequence"/>
</dbReference>
<proteinExistence type="predicted"/>
<reference evidence="2" key="1">
    <citation type="submission" date="2017-09" db="EMBL/GenBank/DDBJ databases">
        <title>Depth-based differentiation of microbial function through sediment-hosted aquifers and enrichment of novel symbionts in the deep terrestrial subsurface.</title>
        <authorList>
            <person name="Probst A.J."/>
            <person name="Ladd B."/>
            <person name="Jarett J.K."/>
            <person name="Geller-Mcgrath D.E."/>
            <person name="Sieber C.M.K."/>
            <person name="Emerson J.B."/>
            <person name="Anantharaman K."/>
            <person name="Thomas B.C."/>
            <person name="Malmstrom R."/>
            <person name="Stieglmeier M."/>
            <person name="Klingl A."/>
            <person name="Woyke T."/>
            <person name="Ryan C.M."/>
            <person name="Banfield J.F."/>
        </authorList>
    </citation>
    <scope>NUCLEOTIDE SEQUENCE [LARGE SCALE GENOMIC DNA]</scope>
</reference>
<name>A0A2M6W004_9BACT</name>
<evidence type="ECO:0000313" key="1">
    <source>
        <dbReference type="EMBL" id="PIT86132.1"/>
    </source>
</evidence>
<comment type="caution">
    <text evidence="1">The sequence shown here is derived from an EMBL/GenBank/DDBJ whole genome shotgun (WGS) entry which is preliminary data.</text>
</comment>
<dbReference type="EMBL" id="PFBZ01000205">
    <property type="protein sequence ID" value="PIT86132.1"/>
    <property type="molecule type" value="Genomic_DNA"/>
</dbReference>
<organism evidence="1 2">
    <name type="scientific">Candidatus Magasanikbacteria bacterium CG10_big_fil_rev_8_21_14_0_10_43_6</name>
    <dbReference type="NCBI Taxonomy" id="1974650"/>
    <lineage>
        <taxon>Bacteria</taxon>
        <taxon>Candidatus Magasanikiibacteriota</taxon>
    </lineage>
</organism>
<gene>
    <name evidence="1" type="ORF">COU33_04845</name>
</gene>